<feature type="compositionally biased region" description="Low complexity" evidence="7">
    <location>
        <begin position="568"/>
        <end position="586"/>
    </location>
</feature>
<sequence length="1595" mass="168357">MESLTAPACPSPPRRSPSRSPHHHLLRPRRSFQRTPFSPKPGILNAGGILTCGASGGKLQSPVKLEAGGVVTERAPGRGRGRGGGAMLFPASPDLHELSRVKEAEARPATSIPSPLAPAASTSTSASTSGSTRSTRTGQREAAGLKKLAGSFSNAFGGSVLGKTRSSTAARKAFDLNDWNHDLAVIASHPSSSTPTSPCMPDDGADAKDENDASAPRRRGSVASSNGEISPVNEMSPRVSRARLASVRAGADFSARLEPPPTETRRRKSEEMEDEERDSFKQLQGSAVRREALHHHHGHSRSHSLAHAHSLRSSRMLSFHASGGGNDVSASPASIPRSNPSLSFDNPFLSTVSSSSVVSPTNAPPPSKRLSIDRLGSLPQTDTDGGSSLSGDDAVFGGPSLPAASSSAPRKLARAKSLSRPSVPSFNIVPIPASSSHPGFETNKLSPSLSTALPSSSPSQLPPHELRSASRTRASSSISALDTLDESGPARDYFSTSGSGFRDGSTTPSIDMAASTMTPPRRRSDGGGFSLFGASQLSAASGSSRRHSMFPQGSGFNFSTANLSPYRTPHSPATAQPSTSAPASTSMPDISTSSDSGDLTPEEGEAQLKPPPLPRLRPLQAPTGRRMSLTAAAAASSERSPHSPFPRDTHGRKRNANGALLMGAPAHSRLGAVSPIVNPPSSSPAQPRWRLSGGSGDRSDGEQADEEDVVMDEDELPSRRSIDSWRDGAPALTDAATSISSSSLCTSLSGPIDHGDHVKVAASTSANSLSSSHGASVPPDAHTNADGAFFTPQNYKNVRPLQAAFLSTGLVSKRSRSRTDSIGVAPVFNLQQHLQQQLGETSIPNASPAKSVASVSGSASNDIAPLPNPLLASLSRPHMPDTPVKKSAFVHPTAVANPDAPAHSAIAAVVTPGVVVEQPSSDSDPSPSAANNGSPVGGSGVLSSKKVVSLSLAADDDSAESRESISPLGSANKPFQRSISPLSGRSLASASSQGSAKSTRTELGELSPTMHASKGTARSSTGRSGLGRVRPALFRRRSSGQLSSEGSFLGLHYSGSSSSGASVMTIGETEPMTPTRSVGGRYWEGVPLFLPFLFAFAATDYPSFLPTGTQLLDTPTEDPPITPATSAFPPQYPLPLASASQSTVYLQPLATPHGAPRASFPLSDLERRQHMLAGAAAAHAGVGRPQYKTRHSSSTVLSLRQQELSQPSWFETNFALLRPLGNGEFSDAWEVADHSREGQVFAVKRTKNPFLGPKDRLRRLEEVDILRLFSTEEDRSPHLISLVDAWEQAGHLYLQTELCPAGNLAYWLEEFGREHEQLDEARIWKILAELTAGVFHLHSRNVLHLDLKPANVFITDRGHLKLGDFGLATRWPRTDPLSIMKGAAVQSPGWDSLRGENIWRTEIGERRVRAKSGGDAPEDLEREGDREYIAPEILGGRYGKEADVFSLGLIILEAAANVVLPDNGPAWQKLRSNDFSDVDLTRLSPLLVGLLEGMLNKSPDLRSTILDVARQPIVAQLGSMLANSLRIELSPEPTHETPEVLGAVLAEADSFLHDVYNKAYPELASPAAPAFPLLHHDVPALGLALSDGEQRMDID</sequence>
<name>A0A0D6EQ40_SPOSA</name>
<accession>A0A0D6EQ40</accession>
<keyword evidence="3" id="KW-0418">Kinase</keyword>
<feature type="compositionally biased region" description="Low complexity" evidence="7">
    <location>
        <begin position="350"/>
        <end position="361"/>
    </location>
</feature>
<feature type="compositionally biased region" description="Low complexity" evidence="7">
    <location>
        <begin position="108"/>
        <end position="137"/>
    </location>
</feature>
<dbReference type="PROSITE" id="PS00108">
    <property type="entry name" value="PROTEIN_KINASE_ST"/>
    <property type="match status" value="1"/>
</dbReference>
<feature type="compositionally biased region" description="Low complexity" evidence="7">
    <location>
        <begin position="384"/>
        <end position="393"/>
    </location>
</feature>
<feature type="compositionally biased region" description="Low complexity" evidence="7">
    <location>
        <begin position="736"/>
        <end position="749"/>
    </location>
</feature>
<dbReference type="GO" id="GO:0005524">
    <property type="term" value="F:ATP binding"/>
    <property type="evidence" value="ECO:0007669"/>
    <property type="project" value="UniProtKB-UniRule"/>
</dbReference>
<comment type="similarity">
    <text evidence="5">Belongs to the protein kinase superfamily. Ser/Thr protein kinase family. GCN2 subfamily.</text>
</comment>
<feature type="compositionally biased region" description="Polar residues" evidence="7">
    <location>
        <begin position="554"/>
        <end position="565"/>
    </location>
</feature>
<keyword evidence="4 6" id="KW-0067">ATP-binding</keyword>
<feature type="compositionally biased region" description="Basic residues" evidence="7">
    <location>
        <begin position="292"/>
        <end position="312"/>
    </location>
</feature>
<proteinExistence type="inferred from homology"/>
<dbReference type="PANTHER" id="PTHR11042">
    <property type="entry name" value="EUKARYOTIC TRANSLATION INITIATION FACTOR 2-ALPHA KINASE EIF2-ALPHA KINASE -RELATED"/>
    <property type="match status" value="1"/>
</dbReference>
<reference evidence="10" key="1">
    <citation type="submission" date="2015-02" db="EMBL/GenBank/DDBJ databases">
        <authorList>
            <person name="Gon?alves P."/>
        </authorList>
    </citation>
    <scope>NUCLEOTIDE SEQUENCE [LARGE SCALE GENOMIC DNA]</scope>
</reference>
<organism evidence="9 10">
    <name type="scientific">Sporidiobolus salmonicolor</name>
    <name type="common">Yeast-like fungus</name>
    <name type="synonym">Sporobolomyces salmonicolor</name>
    <dbReference type="NCBI Taxonomy" id="5005"/>
    <lineage>
        <taxon>Eukaryota</taxon>
        <taxon>Fungi</taxon>
        <taxon>Dikarya</taxon>
        <taxon>Basidiomycota</taxon>
        <taxon>Pucciniomycotina</taxon>
        <taxon>Microbotryomycetes</taxon>
        <taxon>Sporidiobolales</taxon>
        <taxon>Sporidiobolaceae</taxon>
        <taxon>Sporobolomyces</taxon>
    </lineage>
</organism>
<feature type="compositionally biased region" description="Polar residues" evidence="7">
    <location>
        <begin position="328"/>
        <end position="344"/>
    </location>
</feature>
<feature type="region of interest" description="Disordered" evidence="7">
    <location>
        <begin position="736"/>
        <end position="755"/>
    </location>
</feature>
<dbReference type="Gene3D" id="1.10.510.10">
    <property type="entry name" value="Transferase(Phosphotransferase) domain 1"/>
    <property type="match status" value="1"/>
</dbReference>
<feature type="binding site" evidence="6">
    <location>
        <position position="1244"/>
    </location>
    <ligand>
        <name>ATP</name>
        <dbReference type="ChEBI" id="CHEBI:30616"/>
    </ligand>
</feature>
<dbReference type="PROSITE" id="PS50011">
    <property type="entry name" value="PROTEIN_KINASE_DOM"/>
    <property type="match status" value="1"/>
</dbReference>
<dbReference type="Pfam" id="PF00069">
    <property type="entry name" value="Pkinase"/>
    <property type="match status" value="2"/>
</dbReference>
<evidence type="ECO:0000256" key="7">
    <source>
        <dbReference type="SAM" id="MobiDB-lite"/>
    </source>
</evidence>
<dbReference type="PANTHER" id="PTHR11042:SF190">
    <property type="entry name" value="MITOSIS INHIBITOR PROTEIN KINASE MIK1"/>
    <property type="match status" value="1"/>
</dbReference>
<dbReference type="InterPro" id="IPR008271">
    <property type="entry name" value="Ser/Thr_kinase_AS"/>
</dbReference>
<feature type="domain" description="Protein kinase" evidence="8">
    <location>
        <begin position="1214"/>
        <end position="1514"/>
    </location>
</feature>
<feature type="compositionally biased region" description="Low complexity" evidence="7">
    <location>
        <begin position="531"/>
        <end position="543"/>
    </location>
</feature>
<protein>
    <submittedName>
        <fullName evidence="9">SPOSA6832_03697-mRNA-1:cds</fullName>
    </submittedName>
</protein>
<feature type="compositionally biased region" description="Basic and acidic residues" evidence="7">
    <location>
        <begin position="639"/>
        <end position="649"/>
    </location>
</feature>
<feature type="compositionally biased region" description="Basic residues" evidence="7">
    <location>
        <begin position="16"/>
        <end position="32"/>
    </location>
</feature>
<feature type="compositionally biased region" description="Polar residues" evidence="7">
    <location>
        <begin position="587"/>
        <end position="597"/>
    </location>
</feature>
<evidence type="ECO:0000256" key="6">
    <source>
        <dbReference type="PROSITE-ProRule" id="PRU10141"/>
    </source>
</evidence>
<feature type="region of interest" description="Disordered" evidence="7">
    <location>
        <begin position="916"/>
        <end position="940"/>
    </location>
</feature>
<feature type="compositionally biased region" description="Low complexity" evidence="7">
    <location>
        <begin position="188"/>
        <end position="197"/>
    </location>
</feature>
<dbReference type="Gene3D" id="3.30.200.20">
    <property type="entry name" value="Phosphorylase Kinase, domain 1"/>
    <property type="match status" value="1"/>
</dbReference>
<dbReference type="InterPro" id="IPR050339">
    <property type="entry name" value="CC_SR_Kinase"/>
</dbReference>
<feature type="compositionally biased region" description="Low complexity" evidence="7">
    <location>
        <begin position="238"/>
        <end position="251"/>
    </location>
</feature>
<dbReference type="OrthoDB" id="5337378at2759"/>
<evidence type="ECO:0000256" key="1">
    <source>
        <dbReference type="ARBA" id="ARBA00022679"/>
    </source>
</evidence>
<feature type="compositionally biased region" description="Low complexity" evidence="7">
    <location>
        <begin position="445"/>
        <end position="480"/>
    </location>
</feature>
<evidence type="ECO:0000259" key="8">
    <source>
        <dbReference type="PROSITE" id="PS50011"/>
    </source>
</evidence>
<dbReference type="SMART" id="SM00220">
    <property type="entry name" value="S_TKc"/>
    <property type="match status" value="1"/>
</dbReference>
<dbReference type="GO" id="GO:0005737">
    <property type="term" value="C:cytoplasm"/>
    <property type="evidence" value="ECO:0007669"/>
    <property type="project" value="TreeGrafter"/>
</dbReference>
<dbReference type="GO" id="GO:0004713">
    <property type="term" value="F:protein tyrosine kinase activity"/>
    <property type="evidence" value="ECO:0007669"/>
    <property type="project" value="TreeGrafter"/>
</dbReference>
<dbReference type="Proteomes" id="UP000243876">
    <property type="component" value="Unassembled WGS sequence"/>
</dbReference>
<feature type="non-terminal residue" evidence="9">
    <location>
        <position position="1"/>
    </location>
</feature>
<keyword evidence="2 6" id="KW-0547">Nucleotide-binding</keyword>
<dbReference type="InterPro" id="IPR000719">
    <property type="entry name" value="Prot_kinase_dom"/>
</dbReference>
<feature type="region of interest" description="Disordered" evidence="7">
    <location>
        <begin position="187"/>
        <end position="727"/>
    </location>
</feature>
<feature type="compositionally biased region" description="Low complexity" evidence="7">
    <location>
        <begin position="919"/>
        <end position="934"/>
    </location>
</feature>
<dbReference type="SUPFAM" id="SSF56112">
    <property type="entry name" value="Protein kinase-like (PK-like)"/>
    <property type="match status" value="1"/>
</dbReference>
<gene>
    <name evidence="9" type="primary">SPOSA6832_03697</name>
</gene>
<feature type="region of interest" description="Disordered" evidence="7">
    <location>
        <begin position="70"/>
        <end position="146"/>
    </location>
</feature>
<dbReference type="InterPro" id="IPR017441">
    <property type="entry name" value="Protein_kinase_ATP_BS"/>
</dbReference>
<evidence type="ECO:0000256" key="5">
    <source>
        <dbReference type="ARBA" id="ARBA00037982"/>
    </source>
</evidence>
<feature type="compositionally biased region" description="Acidic residues" evidence="7">
    <location>
        <begin position="702"/>
        <end position="715"/>
    </location>
</feature>
<feature type="compositionally biased region" description="Basic and acidic residues" evidence="7">
    <location>
        <begin position="94"/>
        <end position="106"/>
    </location>
</feature>
<feature type="region of interest" description="Disordered" evidence="7">
    <location>
        <begin position="1"/>
        <end position="46"/>
    </location>
</feature>
<keyword evidence="1" id="KW-0808">Transferase</keyword>
<feature type="compositionally biased region" description="Low complexity" evidence="7">
    <location>
        <begin position="400"/>
        <end position="410"/>
    </location>
</feature>
<dbReference type="GO" id="GO:0110031">
    <property type="term" value="P:negative regulation of G2/MI transition of meiotic cell cycle"/>
    <property type="evidence" value="ECO:0007669"/>
    <property type="project" value="TreeGrafter"/>
</dbReference>
<dbReference type="PROSITE" id="PS00107">
    <property type="entry name" value="PROTEIN_KINASE_ATP"/>
    <property type="match status" value="1"/>
</dbReference>
<evidence type="ECO:0000313" key="9">
    <source>
        <dbReference type="EMBL" id="CEQ41943.1"/>
    </source>
</evidence>
<evidence type="ECO:0000256" key="2">
    <source>
        <dbReference type="ARBA" id="ARBA00022741"/>
    </source>
</evidence>
<evidence type="ECO:0000313" key="10">
    <source>
        <dbReference type="Proteomes" id="UP000243876"/>
    </source>
</evidence>
<evidence type="ECO:0000256" key="3">
    <source>
        <dbReference type="ARBA" id="ARBA00022777"/>
    </source>
</evidence>
<feature type="compositionally biased region" description="Polar residues" evidence="7">
    <location>
        <begin position="967"/>
        <end position="998"/>
    </location>
</feature>
<dbReference type="InterPro" id="IPR011009">
    <property type="entry name" value="Kinase-like_dom_sf"/>
</dbReference>
<feature type="compositionally biased region" description="Polar residues" evidence="7">
    <location>
        <begin position="494"/>
        <end position="509"/>
    </location>
</feature>
<feature type="region of interest" description="Disordered" evidence="7">
    <location>
        <begin position="954"/>
        <end position="1038"/>
    </location>
</feature>
<feature type="compositionally biased region" description="Basic and acidic residues" evidence="7">
    <location>
        <begin position="716"/>
        <end position="726"/>
    </location>
</feature>
<dbReference type="GO" id="GO:0005634">
    <property type="term" value="C:nucleus"/>
    <property type="evidence" value="ECO:0007669"/>
    <property type="project" value="TreeGrafter"/>
</dbReference>
<dbReference type="EMBL" id="CENE01000019">
    <property type="protein sequence ID" value="CEQ41943.1"/>
    <property type="molecule type" value="Genomic_DNA"/>
</dbReference>
<keyword evidence="10" id="KW-1185">Reference proteome</keyword>
<evidence type="ECO:0000256" key="4">
    <source>
        <dbReference type="ARBA" id="ARBA00022840"/>
    </source>
</evidence>